<reference evidence="3" key="1">
    <citation type="submission" date="2018-12" db="EMBL/GenBank/DDBJ databases">
        <title>Complete genome sequencing of Jeotgalibaca sp. H21T32.</title>
        <authorList>
            <person name="Bae J.-W."/>
            <person name="Lee S.-Y."/>
        </authorList>
    </citation>
    <scope>NUCLEOTIDE SEQUENCE [LARGE SCALE GENOMIC DNA]</scope>
    <source>
        <strain evidence="3">H21T32</strain>
    </source>
</reference>
<evidence type="ECO:0000259" key="1">
    <source>
        <dbReference type="Pfam" id="PF08984"/>
    </source>
</evidence>
<organism evidence="2 3">
    <name type="scientific">Jeotgalibaca ciconiae</name>
    <dbReference type="NCBI Taxonomy" id="2496265"/>
    <lineage>
        <taxon>Bacteria</taxon>
        <taxon>Bacillati</taxon>
        <taxon>Bacillota</taxon>
        <taxon>Bacilli</taxon>
        <taxon>Lactobacillales</taxon>
        <taxon>Carnobacteriaceae</taxon>
        <taxon>Jeotgalibaca</taxon>
    </lineage>
</organism>
<dbReference type="Proteomes" id="UP000273326">
    <property type="component" value="Chromosome"/>
</dbReference>
<evidence type="ECO:0000313" key="3">
    <source>
        <dbReference type="Proteomes" id="UP000273326"/>
    </source>
</evidence>
<accession>A0A3Q9BJS3</accession>
<proteinExistence type="predicted"/>
<protein>
    <submittedName>
        <fullName evidence="2">DUF1858 domain-containing protein</fullName>
    </submittedName>
</protein>
<feature type="domain" description="DUF1858" evidence="1">
    <location>
        <begin position="9"/>
        <end position="65"/>
    </location>
</feature>
<dbReference type="OrthoDB" id="411397at2"/>
<dbReference type="KEGG" id="jeh:EJN90_04380"/>
<dbReference type="EMBL" id="CP034465">
    <property type="protein sequence ID" value="AZP03970.1"/>
    <property type="molecule type" value="Genomic_DNA"/>
</dbReference>
<sequence>MNAVKEVSLKDTVFDTVAKHPEVREVIISLGFTPLSDDKMLHTAGRMMTLGRAAKQFGIPYETIVQTLEKNGFTVKESEL</sequence>
<dbReference type="InterPro" id="IPR015077">
    <property type="entry name" value="DUF1858"/>
</dbReference>
<keyword evidence="3" id="KW-1185">Reference proteome</keyword>
<evidence type="ECO:0000313" key="2">
    <source>
        <dbReference type="EMBL" id="AZP03970.1"/>
    </source>
</evidence>
<dbReference type="SUPFAM" id="SSF140683">
    <property type="entry name" value="SP0561-like"/>
    <property type="match status" value="1"/>
</dbReference>
<dbReference type="Pfam" id="PF08984">
    <property type="entry name" value="DUF1858"/>
    <property type="match status" value="1"/>
</dbReference>
<dbReference type="AlphaFoldDB" id="A0A3Q9BJS3"/>
<dbReference type="InterPro" id="IPR038062">
    <property type="entry name" value="ScdA-like_N_sf"/>
</dbReference>
<dbReference type="Gene3D" id="1.10.3910.10">
    <property type="entry name" value="SP0561-like"/>
    <property type="match status" value="1"/>
</dbReference>
<name>A0A3Q9BJS3_9LACT</name>
<gene>
    <name evidence="2" type="ORF">EJN90_04380</name>
</gene>